<evidence type="ECO:0000256" key="5">
    <source>
        <dbReference type="ARBA" id="ARBA00023002"/>
    </source>
</evidence>
<dbReference type="PANTHER" id="PTHR48099:SF5">
    <property type="entry name" value="C-1-TETRAHYDROFOLATE SYNTHASE, CYTOPLASMIC"/>
    <property type="match status" value="1"/>
</dbReference>
<dbReference type="PANTHER" id="PTHR48099">
    <property type="entry name" value="C-1-TETRAHYDROFOLATE SYNTHASE, CYTOPLASMIC-RELATED"/>
    <property type="match status" value="1"/>
</dbReference>
<dbReference type="GO" id="GO:0035999">
    <property type="term" value="P:tetrahydrofolate interconversion"/>
    <property type="evidence" value="ECO:0007669"/>
    <property type="project" value="TreeGrafter"/>
</dbReference>
<keyword evidence="6" id="KW-0511">Multifunctional enzyme</keyword>
<proteinExistence type="inferred from homology"/>
<dbReference type="PRINTS" id="PR00085">
    <property type="entry name" value="THFDHDRGNASE"/>
</dbReference>
<dbReference type="HAMAP" id="MF_01576">
    <property type="entry name" value="THF_DHG_CYH"/>
    <property type="match status" value="1"/>
</dbReference>
<dbReference type="Pfam" id="PF00763">
    <property type="entry name" value="THF_DHG_CYH"/>
    <property type="match status" value="1"/>
</dbReference>
<evidence type="ECO:0000256" key="4">
    <source>
        <dbReference type="ARBA" id="ARBA00022857"/>
    </source>
</evidence>
<organism evidence="9">
    <name type="scientific">freshwater metagenome</name>
    <dbReference type="NCBI Taxonomy" id="449393"/>
    <lineage>
        <taxon>unclassified sequences</taxon>
        <taxon>metagenomes</taxon>
        <taxon>ecological metagenomes</taxon>
    </lineage>
</organism>
<evidence type="ECO:0000256" key="3">
    <source>
        <dbReference type="ARBA" id="ARBA00022801"/>
    </source>
</evidence>
<feature type="domain" description="Tetrahydrofolate dehydrogenase/cyclohydrolase NAD(P)-binding" evidence="8">
    <location>
        <begin position="135"/>
        <end position="277"/>
    </location>
</feature>
<evidence type="ECO:0000256" key="6">
    <source>
        <dbReference type="ARBA" id="ARBA00023268"/>
    </source>
</evidence>
<gene>
    <name evidence="9" type="ORF">UFOPK1650_00498</name>
</gene>
<dbReference type="Gene3D" id="3.40.50.10860">
    <property type="entry name" value="Leucine Dehydrogenase, chain A, domain 1"/>
    <property type="match status" value="1"/>
</dbReference>
<dbReference type="InterPro" id="IPR020631">
    <property type="entry name" value="THF_DH/CycHdrlase_NAD-bd_dom"/>
</dbReference>
<evidence type="ECO:0000256" key="1">
    <source>
        <dbReference type="ARBA" id="ARBA00004777"/>
    </source>
</evidence>
<reference evidence="9" key="1">
    <citation type="submission" date="2020-05" db="EMBL/GenBank/DDBJ databases">
        <authorList>
            <person name="Chiriac C."/>
            <person name="Salcher M."/>
            <person name="Ghai R."/>
            <person name="Kavagutti S V."/>
        </authorList>
    </citation>
    <scope>NUCLEOTIDE SEQUENCE</scope>
</reference>
<dbReference type="SUPFAM" id="SSF53223">
    <property type="entry name" value="Aminoacid dehydrogenase-like, N-terminal domain"/>
    <property type="match status" value="1"/>
</dbReference>
<dbReference type="SUPFAM" id="SSF51735">
    <property type="entry name" value="NAD(P)-binding Rossmann-fold domains"/>
    <property type="match status" value="1"/>
</dbReference>
<keyword evidence="2" id="KW-0554">One-carbon metabolism</keyword>
<evidence type="ECO:0000313" key="9">
    <source>
        <dbReference type="EMBL" id="CAB4566890.1"/>
    </source>
</evidence>
<name>A0A6J6DRG9_9ZZZZ</name>
<evidence type="ECO:0000259" key="8">
    <source>
        <dbReference type="Pfam" id="PF02882"/>
    </source>
</evidence>
<dbReference type="GO" id="GO:0005829">
    <property type="term" value="C:cytosol"/>
    <property type="evidence" value="ECO:0007669"/>
    <property type="project" value="TreeGrafter"/>
</dbReference>
<comment type="pathway">
    <text evidence="1">One-carbon metabolism; tetrahydrofolate interconversion.</text>
</comment>
<dbReference type="InterPro" id="IPR036291">
    <property type="entry name" value="NAD(P)-bd_dom_sf"/>
</dbReference>
<keyword evidence="4" id="KW-0521">NADP</keyword>
<dbReference type="InterPro" id="IPR046346">
    <property type="entry name" value="Aminoacid_DH-like_N_sf"/>
</dbReference>
<protein>
    <submittedName>
        <fullName evidence="9">Unannotated protein</fullName>
    </submittedName>
</protein>
<sequence>MITLDGKRIASAIKSAIKSELEGLPESKRPGLGTILVGDDPASHTYVAGKHRDCAEVGIRSLRVELPASASDREIHAAIDSFNRDPHCTGFIVQLPIPGRESITFLEAIDPEKDCDGLNPINLGHLLLDEHGIYPCTPLAILTLLRSYEIELEGVSVAILGRGITVGRPLAMLLSSHHVNASVSIVHSKTIDPERIIRQADVVIAAVGKKWFLTPSMIKPGATVVDVGLTRVDGKLFGDVDPAVAEVAGALSPVPGGVGPMTRAMLLDNIMQIHRRKMKR</sequence>
<dbReference type="EMBL" id="CAEZTJ010000054">
    <property type="protein sequence ID" value="CAB4566890.1"/>
    <property type="molecule type" value="Genomic_DNA"/>
</dbReference>
<dbReference type="InterPro" id="IPR020630">
    <property type="entry name" value="THF_DH/CycHdrlase_cat_dom"/>
</dbReference>
<feature type="domain" description="Tetrahydrofolate dehydrogenase/cyclohydrolase catalytic" evidence="7">
    <location>
        <begin position="4"/>
        <end position="116"/>
    </location>
</feature>
<dbReference type="Gene3D" id="3.40.50.720">
    <property type="entry name" value="NAD(P)-binding Rossmann-like Domain"/>
    <property type="match status" value="1"/>
</dbReference>
<keyword evidence="5" id="KW-0560">Oxidoreductase</keyword>
<dbReference type="GO" id="GO:0004488">
    <property type="term" value="F:methylenetetrahydrofolate dehydrogenase (NADP+) activity"/>
    <property type="evidence" value="ECO:0007669"/>
    <property type="project" value="InterPro"/>
</dbReference>
<accession>A0A6J6DRG9</accession>
<dbReference type="Pfam" id="PF02882">
    <property type="entry name" value="THF_DHG_CYH_C"/>
    <property type="match status" value="1"/>
</dbReference>
<dbReference type="CDD" id="cd01080">
    <property type="entry name" value="NAD_bind_m-THF_DH_Cyclohyd"/>
    <property type="match status" value="1"/>
</dbReference>
<dbReference type="InterPro" id="IPR000672">
    <property type="entry name" value="THF_DH/CycHdrlase"/>
</dbReference>
<evidence type="ECO:0000259" key="7">
    <source>
        <dbReference type="Pfam" id="PF00763"/>
    </source>
</evidence>
<dbReference type="AlphaFoldDB" id="A0A6J6DRG9"/>
<dbReference type="GO" id="GO:0004477">
    <property type="term" value="F:methenyltetrahydrofolate cyclohydrolase activity"/>
    <property type="evidence" value="ECO:0007669"/>
    <property type="project" value="TreeGrafter"/>
</dbReference>
<evidence type="ECO:0000256" key="2">
    <source>
        <dbReference type="ARBA" id="ARBA00022563"/>
    </source>
</evidence>
<keyword evidence="3" id="KW-0378">Hydrolase</keyword>